<reference evidence="3" key="1">
    <citation type="submission" date="2022-09" db="EMBL/GenBank/DDBJ databases">
        <title>Fusarium specimens isolated from Avocado Roots.</title>
        <authorList>
            <person name="Stajich J."/>
            <person name="Roper C."/>
            <person name="Heimlech-Rivalta G."/>
        </authorList>
    </citation>
    <scope>NUCLEOTIDE SEQUENCE</scope>
    <source>
        <strain evidence="3">CF00136</strain>
    </source>
</reference>
<feature type="domain" description="AAA+ ATPase" evidence="2">
    <location>
        <begin position="501"/>
        <end position="628"/>
    </location>
</feature>
<dbReference type="Proteomes" id="UP001152049">
    <property type="component" value="Unassembled WGS sequence"/>
</dbReference>
<dbReference type="InterPro" id="IPR027417">
    <property type="entry name" value="P-loop_NTPase"/>
</dbReference>
<dbReference type="Gene3D" id="3.40.50.300">
    <property type="entry name" value="P-loop containing nucleotide triphosphate hydrolases"/>
    <property type="match status" value="1"/>
</dbReference>
<dbReference type="SUPFAM" id="SSF52540">
    <property type="entry name" value="P-loop containing nucleoside triphosphate hydrolases"/>
    <property type="match status" value="1"/>
</dbReference>
<dbReference type="Pfam" id="PF22942">
    <property type="entry name" value="DUF7025"/>
    <property type="match status" value="1"/>
</dbReference>
<evidence type="ECO:0000313" key="4">
    <source>
        <dbReference type="Proteomes" id="UP001152049"/>
    </source>
</evidence>
<dbReference type="InterPro" id="IPR003593">
    <property type="entry name" value="AAA+_ATPase"/>
</dbReference>
<accession>A0A9W8VMI0</accession>
<gene>
    <name evidence="3" type="ORF">NW762_002905</name>
</gene>
<proteinExistence type="predicted"/>
<dbReference type="PANTHER" id="PTHR46411">
    <property type="entry name" value="FAMILY ATPASE, PUTATIVE-RELATED"/>
    <property type="match status" value="1"/>
</dbReference>
<dbReference type="OrthoDB" id="10042665at2759"/>
<dbReference type="AlphaFoldDB" id="A0A9W8VMI0"/>
<dbReference type="InterPro" id="IPR054289">
    <property type="entry name" value="DUF7025"/>
</dbReference>
<dbReference type="SMART" id="SM00382">
    <property type="entry name" value="AAA"/>
    <property type="match status" value="1"/>
</dbReference>
<evidence type="ECO:0000259" key="2">
    <source>
        <dbReference type="SMART" id="SM00382"/>
    </source>
</evidence>
<sequence length="699" mass="78864">MDPDILNRHSRPHPFPIFPQAPRTSRAYSFDAEENEYGYTSPSDPPGNSVEVGMTSEIKNLYRKSCREPWQEWTSEEIGVDSKSSHSSAKFALIVRREKRHGDTDESTLALHSITVQSPLIKKLLGPVFEGYKGINTNLKKLEFRAPFREFFYRWKDFVKADPSNNEELDDECSHFKLLADILSAEIQPHIEQTKDLLKNDVISFDYLWALFEPDAEVYAKADGRDRLFILNSGSYQKLQNGSVAYVLSVSYVDTDGDGFGYGNTDLIIWPFENVKPVLELEALPSHLLPDIADLRNQLAERGRVFESLKGVHHRSYSGAYTIANVAPGAPTQRHVTDERIVIDGRSFSKYLSTPVVPLGPLEEPKMTRQLNGDPAVDDIDLVYPPPPSVPMPIPPQMARISGRRRRQAPVNYHEPRRGPPNEKLSEEHYPLCTHLVKGFCLKSKKWGYFDVDLVKDVAWSSAAFDQLVLPHDYKRIIRAFVDAQISGLDDFDDVIKGKGRGIIMLLSGDPGTGKTLTAESVAETMQKPLYGMSAGELGDDAHEVEENFDRVLDLSTKWGAVLLLDECDVFLEHRSASDIKRNKLVSIFLRLLEYYQGVMFLTTNRVSTFDPAFESRIHLTIHYPKLDLSSRFHIWKTFVTLGSDNSGLSEADLEELAREELNGRQIKNVVKTARLLAANEGTGLAMSHVNTVLRIKRG</sequence>
<organism evidence="3 4">
    <name type="scientific">Fusarium torreyae</name>
    <dbReference type="NCBI Taxonomy" id="1237075"/>
    <lineage>
        <taxon>Eukaryota</taxon>
        <taxon>Fungi</taxon>
        <taxon>Dikarya</taxon>
        <taxon>Ascomycota</taxon>
        <taxon>Pezizomycotina</taxon>
        <taxon>Sordariomycetes</taxon>
        <taxon>Hypocreomycetidae</taxon>
        <taxon>Hypocreales</taxon>
        <taxon>Nectriaceae</taxon>
        <taxon>Fusarium</taxon>
    </lineage>
</organism>
<keyword evidence="4" id="KW-1185">Reference proteome</keyword>
<protein>
    <recommendedName>
        <fullName evidence="2">AAA+ ATPase domain-containing protein</fullName>
    </recommendedName>
</protein>
<dbReference type="GO" id="GO:0005524">
    <property type="term" value="F:ATP binding"/>
    <property type="evidence" value="ECO:0007669"/>
    <property type="project" value="InterPro"/>
</dbReference>
<dbReference type="Pfam" id="PF00004">
    <property type="entry name" value="AAA"/>
    <property type="match status" value="1"/>
</dbReference>
<evidence type="ECO:0000256" key="1">
    <source>
        <dbReference type="SAM" id="MobiDB-lite"/>
    </source>
</evidence>
<dbReference type="PANTHER" id="PTHR46411:SF3">
    <property type="entry name" value="AAA+ ATPASE DOMAIN-CONTAINING PROTEIN"/>
    <property type="match status" value="1"/>
</dbReference>
<name>A0A9W8VMI0_9HYPO</name>
<dbReference type="EMBL" id="JAOQAZ010000003">
    <property type="protein sequence ID" value="KAJ4268835.1"/>
    <property type="molecule type" value="Genomic_DNA"/>
</dbReference>
<feature type="region of interest" description="Disordered" evidence="1">
    <location>
        <begin position="1"/>
        <end position="24"/>
    </location>
</feature>
<comment type="caution">
    <text evidence="3">The sequence shown here is derived from an EMBL/GenBank/DDBJ whole genome shotgun (WGS) entry which is preliminary data.</text>
</comment>
<dbReference type="InterPro" id="IPR003959">
    <property type="entry name" value="ATPase_AAA_core"/>
</dbReference>
<dbReference type="GO" id="GO:0016887">
    <property type="term" value="F:ATP hydrolysis activity"/>
    <property type="evidence" value="ECO:0007669"/>
    <property type="project" value="InterPro"/>
</dbReference>
<evidence type="ECO:0000313" key="3">
    <source>
        <dbReference type="EMBL" id="KAJ4268835.1"/>
    </source>
</evidence>